<keyword evidence="7" id="KW-0966">Cell projection</keyword>
<evidence type="ECO:0000313" key="10">
    <source>
        <dbReference type="EMBL" id="CAK9237111.1"/>
    </source>
</evidence>
<comment type="similarity">
    <text evidence="8">Belongs to the TRAF3IP1 family.</text>
</comment>
<dbReference type="Pfam" id="PF10243">
    <property type="entry name" value="MIP-T3"/>
    <property type="match status" value="1"/>
</dbReference>
<dbReference type="InterPro" id="IPR040468">
    <property type="entry name" value="TRAF3IP1_N"/>
</dbReference>
<evidence type="ECO:0000256" key="4">
    <source>
        <dbReference type="ARBA" id="ARBA00022794"/>
    </source>
</evidence>
<dbReference type="PANTHER" id="PTHR31363">
    <property type="entry name" value="TRAF3-INTERACTING PROTEIN 1"/>
    <property type="match status" value="1"/>
</dbReference>
<evidence type="ECO:0000256" key="2">
    <source>
        <dbReference type="ARBA" id="ARBA00004430"/>
    </source>
</evidence>
<reference evidence="10" key="1">
    <citation type="submission" date="2024-02" db="EMBL/GenBank/DDBJ databases">
        <authorList>
            <consortium name="ELIXIR-Norway"/>
            <consortium name="Elixir Norway"/>
        </authorList>
    </citation>
    <scope>NUCLEOTIDE SEQUENCE</scope>
</reference>
<keyword evidence="4" id="KW-0970">Cilium biogenesis/degradation</keyword>
<proteinExistence type="inferred from homology"/>
<evidence type="ECO:0000256" key="8">
    <source>
        <dbReference type="ARBA" id="ARBA00043971"/>
    </source>
</evidence>
<dbReference type="InterPro" id="IPR018799">
    <property type="entry name" value="TRAF3IP1"/>
</dbReference>
<evidence type="ECO:0000256" key="5">
    <source>
        <dbReference type="ARBA" id="ARBA00023054"/>
    </source>
</evidence>
<dbReference type="PANTHER" id="PTHR31363:SF0">
    <property type="entry name" value="TRAF3-INTERACTING PROTEIN 1"/>
    <property type="match status" value="1"/>
</dbReference>
<evidence type="ECO:0000256" key="6">
    <source>
        <dbReference type="ARBA" id="ARBA00023212"/>
    </source>
</evidence>
<accession>A0ABP0V3R9</accession>
<evidence type="ECO:0000256" key="3">
    <source>
        <dbReference type="ARBA" id="ARBA00022490"/>
    </source>
</evidence>
<dbReference type="Proteomes" id="UP001497512">
    <property type="component" value="Chromosome 9"/>
</dbReference>
<keyword evidence="11" id="KW-1185">Reference proteome</keyword>
<keyword evidence="3" id="KW-0963">Cytoplasm</keyword>
<evidence type="ECO:0000256" key="7">
    <source>
        <dbReference type="ARBA" id="ARBA00023273"/>
    </source>
</evidence>
<evidence type="ECO:0000256" key="1">
    <source>
        <dbReference type="ARBA" id="ARBA00004120"/>
    </source>
</evidence>
<dbReference type="EMBL" id="OZ019901">
    <property type="protein sequence ID" value="CAK9237111.1"/>
    <property type="molecule type" value="Genomic_DNA"/>
</dbReference>
<keyword evidence="5" id="KW-0175">Coiled coil</keyword>
<feature type="domain" description="TRAF3-interacting protein 1 N-terminal" evidence="9">
    <location>
        <begin position="3"/>
        <end position="115"/>
    </location>
</feature>
<organism evidence="10 11">
    <name type="scientific">Sphagnum troendelagicum</name>
    <dbReference type="NCBI Taxonomy" id="128251"/>
    <lineage>
        <taxon>Eukaryota</taxon>
        <taxon>Viridiplantae</taxon>
        <taxon>Streptophyta</taxon>
        <taxon>Embryophyta</taxon>
        <taxon>Bryophyta</taxon>
        <taxon>Sphagnophytina</taxon>
        <taxon>Sphagnopsida</taxon>
        <taxon>Sphagnales</taxon>
        <taxon>Sphagnaceae</taxon>
        <taxon>Sphagnum</taxon>
    </lineage>
</organism>
<keyword evidence="6" id="KW-0206">Cytoskeleton</keyword>
<gene>
    <name evidence="10" type="ORF">CSSPTR1EN2_LOCUS23511</name>
</gene>
<dbReference type="Gene3D" id="1.10.418.50">
    <property type="entry name" value="Microtubule-binding protein MIP-T3"/>
    <property type="match status" value="1"/>
</dbReference>
<name>A0ABP0V3R9_9BRYO</name>
<evidence type="ECO:0000313" key="11">
    <source>
        <dbReference type="Proteomes" id="UP001497512"/>
    </source>
</evidence>
<protein>
    <recommendedName>
        <fullName evidence="9">TRAF3-interacting protein 1 N-terminal domain-containing protein</fullName>
    </recommendedName>
</protein>
<comment type="subcellular location">
    <subcellularLocation>
        <location evidence="2">Cytoplasm</location>
        <location evidence="2">Cytoskeleton</location>
        <location evidence="2">Cilium axoneme</location>
    </subcellularLocation>
    <subcellularLocation>
        <location evidence="1">Cytoplasm</location>
        <location evidence="1">Cytoskeleton</location>
        <location evidence="1">Cilium basal body</location>
    </subcellularLocation>
</comment>
<sequence length="203" mass="22925">MAYWEVTQKLLQTETCIVRKPRLTETLLKKPPFRFLHDVISEACRQTGFAKGLFSPEELLSTNIKDKESKVKYLWKIINCVGLTLNASVPARPLKIVAGLEAEQTNVFLQMFAIATTIESSIQQQSVNRVLAGEIMPSVDQGGMEWIQQLKVLKSQGQHNSDIQPLANALANKPSHEKQDTLDNIQSTLIETNNVRFMNLFKQ</sequence>
<evidence type="ECO:0000259" key="9">
    <source>
        <dbReference type="Pfam" id="PF10243"/>
    </source>
</evidence>
<dbReference type="InterPro" id="IPR042576">
    <property type="entry name" value="TRAF3IP1_N_sf"/>
</dbReference>